<protein>
    <submittedName>
        <fullName evidence="2">Uncharacterized protein</fullName>
    </submittedName>
</protein>
<feature type="compositionally biased region" description="Acidic residues" evidence="1">
    <location>
        <begin position="94"/>
        <end position="104"/>
    </location>
</feature>
<organism evidence="2 3">
    <name type="scientific">Metarhizium brunneum</name>
    <dbReference type="NCBI Taxonomy" id="500148"/>
    <lineage>
        <taxon>Eukaryota</taxon>
        <taxon>Fungi</taxon>
        <taxon>Dikarya</taxon>
        <taxon>Ascomycota</taxon>
        <taxon>Pezizomycotina</taxon>
        <taxon>Sordariomycetes</taxon>
        <taxon>Hypocreomycetidae</taxon>
        <taxon>Hypocreales</taxon>
        <taxon>Clavicipitaceae</taxon>
        <taxon>Metarhizium</taxon>
    </lineage>
</organism>
<feature type="compositionally biased region" description="Polar residues" evidence="1">
    <location>
        <begin position="59"/>
        <end position="84"/>
    </location>
</feature>
<reference evidence="2 3" key="1">
    <citation type="submission" date="2020-07" db="EMBL/GenBank/DDBJ databases">
        <title>Telomere length de novo assembly of all 7 chromosomes of the fungus, Metarhizium brunneum, using a novel assembly pipeline.</title>
        <authorList>
            <person name="Saud z."/>
            <person name="Kortsinoglou A."/>
            <person name="Kouvelis V.N."/>
            <person name="Butt T.M."/>
        </authorList>
    </citation>
    <scope>NUCLEOTIDE SEQUENCE [LARGE SCALE GENOMIC DNA]</scope>
    <source>
        <strain evidence="2 3">4556</strain>
    </source>
</reference>
<dbReference type="AlphaFoldDB" id="A0A7D5V020"/>
<dbReference type="RefSeq" id="XP_014545642.1">
    <property type="nucleotide sequence ID" value="XM_014690156.1"/>
</dbReference>
<proteinExistence type="predicted"/>
<feature type="region of interest" description="Disordered" evidence="1">
    <location>
        <begin position="15"/>
        <end position="252"/>
    </location>
</feature>
<gene>
    <name evidence="2" type="ORF">G6M90_00g074240</name>
</gene>
<feature type="compositionally biased region" description="Basic and acidic residues" evidence="1">
    <location>
        <begin position="108"/>
        <end position="137"/>
    </location>
</feature>
<accession>A0A7D5V020</accession>
<dbReference type="KEGG" id="mbrn:26241675"/>
<dbReference type="GeneID" id="26241675"/>
<evidence type="ECO:0000313" key="2">
    <source>
        <dbReference type="EMBL" id="QLI71158.1"/>
    </source>
</evidence>
<dbReference type="Proteomes" id="UP000510686">
    <property type="component" value="Chromosome 4"/>
</dbReference>
<dbReference type="OrthoDB" id="5389296at2759"/>
<name>A0A7D5V020_9HYPO</name>
<dbReference type="EMBL" id="CP058935">
    <property type="protein sequence ID" value="QLI71158.1"/>
    <property type="molecule type" value="Genomic_DNA"/>
</dbReference>
<evidence type="ECO:0000256" key="1">
    <source>
        <dbReference type="SAM" id="MobiDB-lite"/>
    </source>
</evidence>
<sequence length="360" mass="38508">MTPGLVAALMDHSPSRALCSHAPPNRTAFEAPCRELQSMNPPPTTPTPRRFLLAKRPSASETPAPQASQQFQSTPRFGSSSVPQHAQRRAHDLEDVDEDGDESCDSSPRVEAEPKGSRLQDTIEMKSDDLMSQDTERLSQSQYFSGEDVEGVPGTESSPLSPDGREAKRRRVSISPPAPSSSLGTPEQAATPARGHASPAEGNGSESPGELGGPSRRHQPVFQPAPRFKPTDNETSLPVLPGAFSPQHRGAKYLPGGHAAQLQGWLSEVKGWEGTRDEDSVLRLTVEEISPGEHMYLARGKSGGSGDLKAYILAGEGRLTGLGRRAAVNVGSVVVIEQPVWEVDLVGECWTVGCNWSVDG</sequence>
<evidence type="ECO:0000313" key="3">
    <source>
        <dbReference type="Proteomes" id="UP000510686"/>
    </source>
</evidence>
<keyword evidence="3" id="KW-1185">Reference proteome</keyword>